<keyword evidence="9" id="KW-0175">Coiled coil</keyword>
<keyword evidence="13" id="KW-1185">Reference proteome</keyword>
<comment type="catalytic activity">
    <reaction evidence="1">
        <text>ATP + protein L-histidine = ADP + protein N-phospho-L-histidine.</text>
        <dbReference type="EC" id="2.7.13.3"/>
    </reaction>
</comment>
<keyword evidence="8" id="KW-0902">Two-component regulatory system</keyword>
<feature type="transmembrane region" description="Helical" evidence="10">
    <location>
        <begin position="66"/>
        <end position="87"/>
    </location>
</feature>
<evidence type="ECO:0000256" key="2">
    <source>
        <dbReference type="ARBA" id="ARBA00012438"/>
    </source>
</evidence>
<dbReference type="InterPro" id="IPR036890">
    <property type="entry name" value="HATPase_C_sf"/>
</dbReference>
<dbReference type="InterPro" id="IPR011712">
    <property type="entry name" value="Sig_transdc_His_kin_sub3_dim/P"/>
</dbReference>
<keyword evidence="4" id="KW-0808">Transferase</keyword>
<protein>
    <recommendedName>
        <fullName evidence="2">histidine kinase</fullName>
        <ecNumber evidence="2">2.7.13.3</ecNumber>
    </recommendedName>
</protein>
<evidence type="ECO:0000256" key="3">
    <source>
        <dbReference type="ARBA" id="ARBA00022553"/>
    </source>
</evidence>
<keyword evidence="7" id="KW-0067">ATP-binding</keyword>
<dbReference type="CDD" id="cd16917">
    <property type="entry name" value="HATPase_UhpB-NarQ-NarX-like"/>
    <property type="match status" value="1"/>
</dbReference>
<evidence type="ECO:0000256" key="9">
    <source>
        <dbReference type="SAM" id="Coils"/>
    </source>
</evidence>
<feature type="transmembrane region" description="Helical" evidence="10">
    <location>
        <begin position="29"/>
        <end position="46"/>
    </location>
</feature>
<dbReference type="EMBL" id="FMVM01000013">
    <property type="protein sequence ID" value="SCY96528.1"/>
    <property type="molecule type" value="Genomic_DNA"/>
</dbReference>
<evidence type="ECO:0000256" key="10">
    <source>
        <dbReference type="SAM" id="Phobius"/>
    </source>
</evidence>
<keyword evidence="10" id="KW-0812">Transmembrane</keyword>
<keyword evidence="10" id="KW-1133">Transmembrane helix</keyword>
<keyword evidence="6 12" id="KW-0418">Kinase</keyword>
<dbReference type="Gene3D" id="3.30.565.10">
    <property type="entry name" value="Histidine kinase-like ATPase, C-terminal domain"/>
    <property type="match status" value="1"/>
</dbReference>
<gene>
    <name evidence="12" type="ORF">SAMN05720606_113150</name>
</gene>
<dbReference type="RefSeq" id="WP_167375782.1">
    <property type="nucleotide sequence ID" value="NZ_FMVM01000013.1"/>
</dbReference>
<accession>A0A1G5K933</accession>
<organism evidence="12 13">
    <name type="scientific">Paenibacillus polysaccharolyticus</name>
    <dbReference type="NCBI Taxonomy" id="582692"/>
    <lineage>
        <taxon>Bacteria</taxon>
        <taxon>Bacillati</taxon>
        <taxon>Bacillota</taxon>
        <taxon>Bacilli</taxon>
        <taxon>Bacillales</taxon>
        <taxon>Paenibacillaceae</taxon>
        <taxon>Paenibacillus</taxon>
    </lineage>
</organism>
<reference evidence="13" key="1">
    <citation type="submission" date="2016-10" db="EMBL/GenBank/DDBJ databases">
        <authorList>
            <person name="Varghese N."/>
            <person name="Submissions S."/>
        </authorList>
    </citation>
    <scope>NUCLEOTIDE SEQUENCE [LARGE SCALE GENOMIC DNA]</scope>
    <source>
        <strain evidence="13">BL9</strain>
    </source>
</reference>
<dbReference type="Pfam" id="PF07730">
    <property type="entry name" value="HisKA_3"/>
    <property type="match status" value="1"/>
</dbReference>
<feature type="coiled-coil region" evidence="9">
    <location>
        <begin position="166"/>
        <end position="203"/>
    </location>
</feature>
<dbReference type="EC" id="2.7.13.3" evidence="2"/>
<dbReference type="GO" id="GO:0046983">
    <property type="term" value="F:protein dimerization activity"/>
    <property type="evidence" value="ECO:0007669"/>
    <property type="project" value="InterPro"/>
</dbReference>
<dbReference type="PANTHER" id="PTHR24421:SF10">
    <property type="entry name" value="NITRATE_NITRITE SENSOR PROTEIN NARQ"/>
    <property type="match status" value="1"/>
</dbReference>
<dbReference type="GO" id="GO:0000155">
    <property type="term" value="F:phosphorelay sensor kinase activity"/>
    <property type="evidence" value="ECO:0007669"/>
    <property type="project" value="InterPro"/>
</dbReference>
<feature type="transmembrane region" description="Helical" evidence="10">
    <location>
        <begin position="6"/>
        <end position="22"/>
    </location>
</feature>
<dbReference type="PANTHER" id="PTHR24421">
    <property type="entry name" value="NITRATE/NITRITE SENSOR PROTEIN NARX-RELATED"/>
    <property type="match status" value="1"/>
</dbReference>
<evidence type="ECO:0000313" key="12">
    <source>
        <dbReference type="EMBL" id="SCY96528.1"/>
    </source>
</evidence>
<evidence type="ECO:0000256" key="8">
    <source>
        <dbReference type="ARBA" id="ARBA00023012"/>
    </source>
</evidence>
<name>A0A1G5K933_9BACL</name>
<dbReference type="Gene3D" id="1.20.5.1930">
    <property type="match status" value="1"/>
</dbReference>
<dbReference type="GO" id="GO:0005524">
    <property type="term" value="F:ATP binding"/>
    <property type="evidence" value="ECO:0007669"/>
    <property type="project" value="UniProtKB-KW"/>
</dbReference>
<dbReference type="Proteomes" id="UP000198538">
    <property type="component" value="Unassembled WGS sequence"/>
</dbReference>
<dbReference type="SUPFAM" id="SSF55874">
    <property type="entry name" value="ATPase domain of HSP90 chaperone/DNA topoisomerase II/histidine kinase"/>
    <property type="match status" value="1"/>
</dbReference>
<sequence length="405" mass="45827">MPLGFLQYGLLVVPAVFFSLTLPLHGEALYTFYILISILLAVANRFTRSGAQQSLLFLAEIMWASWLIALYGPFMIFISLSVLYVYMYRLGGSVRWFILGIQLITTNLALYWHVATPTTLSLRAMEVQMNTISWLSDSVKLSIGVNLLLWMTAALSWQGAKAANGRKQLEHVYDELRHKHYELQETRAQLLSFSKQLEDAAQAEERIRISRQLHDDIGHRLIRTKMMSEAALLTLPLNNEQGTEMVKQIRDQLAASMDDMRNTLHKLRPDFHASDAYALDRLLEEVGRDTGIQTHYEIIGQPHTLYPSTQIVLYKNAKEAVTNAIKHGKATSIRLQLAFGHQEIRMSISNDGSMHSLLDTSVTTGLGHEGMRQRTQFIGGTIEVQPTAPYTVITRIPITNKMNLL</sequence>
<evidence type="ECO:0000256" key="6">
    <source>
        <dbReference type="ARBA" id="ARBA00022777"/>
    </source>
</evidence>
<evidence type="ECO:0000259" key="11">
    <source>
        <dbReference type="Pfam" id="PF07730"/>
    </source>
</evidence>
<keyword evidence="10" id="KW-0472">Membrane</keyword>
<evidence type="ECO:0000256" key="5">
    <source>
        <dbReference type="ARBA" id="ARBA00022741"/>
    </source>
</evidence>
<feature type="domain" description="Signal transduction histidine kinase subgroup 3 dimerisation and phosphoacceptor" evidence="11">
    <location>
        <begin position="205"/>
        <end position="270"/>
    </location>
</feature>
<dbReference type="AlphaFoldDB" id="A0A1G5K933"/>
<proteinExistence type="predicted"/>
<dbReference type="GO" id="GO:0016020">
    <property type="term" value="C:membrane"/>
    <property type="evidence" value="ECO:0007669"/>
    <property type="project" value="InterPro"/>
</dbReference>
<dbReference type="STRING" id="582692.SAMN05720606_113150"/>
<evidence type="ECO:0000256" key="1">
    <source>
        <dbReference type="ARBA" id="ARBA00000085"/>
    </source>
</evidence>
<keyword evidence="3" id="KW-0597">Phosphoprotein</keyword>
<feature type="transmembrane region" description="Helical" evidence="10">
    <location>
        <begin position="94"/>
        <end position="114"/>
    </location>
</feature>
<evidence type="ECO:0000256" key="7">
    <source>
        <dbReference type="ARBA" id="ARBA00022840"/>
    </source>
</evidence>
<keyword evidence="5" id="KW-0547">Nucleotide-binding</keyword>
<evidence type="ECO:0000256" key="4">
    <source>
        <dbReference type="ARBA" id="ARBA00022679"/>
    </source>
</evidence>
<dbReference type="InterPro" id="IPR050482">
    <property type="entry name" value="Sensor_HK_TwoCompSys"/>
</dbReference>
<evidence type="ECO:0000313" key="13">
    <source>
        <dbReference type="Proteomes" id="UP000198538"/>
    </source>
</evidence>